<protein>
    <submittedName>
        <fullName evidence="1">Uncharacterized protein</fullName>
    </submittedName>
</protein>
<proteinExistence type="predicted"/>
<accession>A0A0H5PYI5</accession>
<reference evidence="1" key="2">
    <citation type="submission" date="2015-07" db="EMBL/GenBank/DDBJ databases">
        <title>Plasmids, circular viruses and viroids from rat gut.</title>
        <authorList>
            <person name="Jorgensen T.J."/>
            <person name="Hansen M.A."/>
            <person name="Xu Z."/>
            <person name="Tabak M.A."/>
            <person name="Sorensen S.J."/>
            <person name="Hansen L.H."/>
        </authorList>
    </citation>
    <scope>NUCLEOTIDE SEQUENCE</scope>
    <source>
        <strain evidence="1">RGRH0222</strain>
    </source>
</reference>
<name>A0A0H5PYI5_9ZZZZ</name>
<reference evidence="1" key="1">
    <citation type="submission" date="2015-06" db="EMBL/GenBank/DDBJ databases">
        <authorList>
            <person name="Joergensen T."/>
        </authorList>
    </citation>
    <scope>NUCLEOTIDE SEQUENCE</scope>
    <source>
        <strain evidence="1">RGRH0222</strain>
    </source>
</reference>
<dbReference type="EMBL" id="LN852896">
    <property type="protein sequence ID" value="CRY94255.1"/>
    <property type="molecule type" value="Genomic_DNA"/>
</dbReference>
<organism evidence="1">
    <name type="scientific">uncultured prokaryote</name>
    <dbReference type="NCBI Taxonomy" id="198431"/>
    <lineage>
        <taxon>unclassified sequences</taxon>
        <taxon>environmental samples</taxon>
    </lineage>
</organism>
<sequence length="58" mass="6554">MAQTNVNVYADEKIRAFLEVPLDFPNSETLAAIDDVDNGRNLSKTFHSVKDLMKDLNE</sequence>
<dbReference type="AlphaFoldDB" id="A0A0H5PYI5"/>
<evidence type="ECO:0000313" key="1">
    <source>
        <dbReference type="EMBL" id="CRY94255.1"/>
    </source>
</evidence>